<comment type="caution">
    <text evidence="1">The sequence shown here is derived from an EMBL/GenBank/DDBJ whole genome shotgun (WGS) entry which is preliminary data.</text>
</comment>
<name>A0A0G1A8E7_9BACT</name>
<evidence type="ECO:0000313" key="2">
    <source>
        <dbReference type="Proteomes" id="UP000034837"/>
    </source>
</evidence>
<organism evidence="1 2">
    <name type="scientific">Candidatus Magasanikbacteria bacterium GW2011_GWA2_42_32</name>
    <dbReference type="NCBI Taxonomy" id="1619039"/>
    <lineage>
        <taxon>Bacteria</taxon>
        <taxon>Candidatus Magasanikiibacteriota</taxon>
    </lineage>
</organism>
<dbReference type="EMBL" id="LCDO01000002">
    <property type="protein sequence ID" value="KKS57322.1"/>
    <property type="molecule type" value="Genomic_DNA"/>
</dbReference>
<dbReference type="AlphaFoldDB" id="A0A0G1A8E7"/>
<accession>A0A0G1A8E7</accession>
<sequence length="99" mass="11527">MIITTHGIISWVLYFIKCRGRESDSRRKDFPCFFLELLQGSDYIITPKGVGRFLEDYCWDSLPSLYTFQDILTHLGLARDYPLTGGFPRIHPIFNPILL</sequence>
<evidence type="ECO:0000313" key="1">
    <source>
        <dbReference type="EMBL" id="KKS57322.1"/>
    </source>
</evidence>
<dbReference type="Proteomes" id="UP000034837">
    <property type="component" value="Unassembled WGS sequence"/>
</dbReference>
<gene>
    <name evidence="1" type="ORF">UV20_C0002G0111</name>
</gene>
<reference evidence="1 2" key="1">
    <citation type="journal article" date="2015" name="Nature">
        <title>rRNA introns, odd ribosomes, and small enigmatic genomes across a large radiation of phyla.</title>
        <authorList>
            <person name="Brown C.T."/>
            <person name="Hug L.A."/>
            <person name="Thomas B.C."/>
            <person name="Sharon I."/>
            <person name="Castelle C.J."/>
            <person name="Singh A."/>
            <person name="Wilkins M.J."/>
            <person name="Williams K.H."/>
            <person name="Banfield J.F."/>
        </authorList>
    </citation>
    <scope>NUCLEOTIDE SEQUENCE [LARGE SCALE GENOMIC DNA]</scope>
</reference>
<proteinExistence type="predicted"/>
<protein>
    <submittedName>
        <fullName evidence="1">Uncharacterized protein</fullName>
    </submittedName>
</protein>